<evidence type="ECO:0000256" key="1">
    <source>
        <dbReference type="ARBA" id="ARBA00004651"/>
    </source>
</evidence>
<gene>
    <name evidence="13" type="ORF">GCM10010982_01500</name>
</gene>
<feature type="transmembrane region" description="Helical" evidence="12">
    <location>
        <begin position="178"/>
        <end position="199"/>
    </location>
</feature>
<dbReference type="GO" id="GO:0005886">
    <property type="term" value="C:plasma membrane"/>
    <property type="evidence" value="ECO:0007669"/>
    <property type="project" value="UniProtKB-SubCell"/>
</dbReference>
<dbReference type="AlphaFoldDB" id="A0A917YR78"/>
<dbReference type="Pfam" id="PF03062">
    <property type="entry name" value="MBOAT"/>
    <property type="match status" value="1"/>
</dbReference>
<keyword evidence="9 11" id="KW-0472">Membrane</keyword>
<dbReference type="InterPro" id="IPR024194">
    <property type="entry name" value="Ac/AlaTfrase_AlgI/DltB"/>
</dbReference>
<evidence type="ECO:0000313" key="14">
    <source>
        <dbReference type="Proteomes" id="UP000606935"/>
    </source>
</evidence>
<comment type="pathway">
    <text evidence="2 11">Glycan biosynthesis; alginate biosynthesis.</text>
</comment>
<evidence type="ECO:0000256" key="12">
    <source>
        <dbReference type="SAM" id="Phobius"/>
    </source>
</evidence>
<keyword evidence="5 11" id="KW-0808">Transferase</keyword>
<evidence type="ECO:0000256" key="2">
    <source>
        <dbReference type="ARBA" id="ARBA00005182"/>
    </source>
</evidence>
<keyword evidence="7 11" id="KW-0016">Alginate biosynthesis</keyword>
<evidence type="ECO:0000256" key="5">
    <source>
        <dbReference type="ARBA" id="ARBA00022679"/>
    </source>
</evidence>
<comment type="subcellular location">
    <subcellularLocation>
        <location evidence="11">Cell inner membrane</location>
    </subcellularLocation>
    <subcellularLocation>
        <location evidence="1">Cell membrane</location>
        <topology evidence="1">Multi-pass membrane protein</topology>
    </subcellularLocation>
</comment>
<evidence type="ECO:0000256" key="7">
    <source>
        <dbReference type="ARBA" id="ARBA00022841"/>
    </source>
</evidence>
<keyword evidence="10 11" id="KW-0012">Acyltransferase</keyword>
<protein>
    <recommendedName>
        <fullName evidence="11">Probable alginate O-acetylase</fullName>
        <ecNumber evidence="11">2.3.1.-</ecNumber>
    </recommendedName>
</protein>
<dbReference type="GO" id="GO:0016746">
    <property type="term" value="F:acyltransferase activity"/>
    <property type="evidence" value="ECO:0007669"/>
    <property type="project" value="UniProtKB-KW"/>
</dbReference>
<dbReference type="EMBL" id="BMLS01000001">
    <property type="protein sequence ID" value="GGO63746.1"/>
    <property type="molecule type" value="Genomic_DNA"/>
</dbReference>
<evidence type="ECO:0000256" key="9">
    <source>
        <dbReference type="ARBA" id="ARBA00023136"/>
    </source>
</evidence>
<reference evidence="13" key="2">
    <citation type="submission" date="2020-09" db="EMBL/GenBank/DDBJ databases">
        <authorList>
            <person name="Sun Q."/>
            <person name="Zhou Y."/>
        </authorList>
    </citation>
    <scope>NUCLEOTIDE SEQUENCE</scope>
    <source>
        <strain evidence="13">CGMCC 1.7086</strain>
    </source>
</reference>
<sequence>MLFNSVEFLFYFLPVTLFAFFIVADRFGKESAIAVLVVASLFFYAWWNPKYLLLLAGSMLFNYFLGRALGRQGRPLSLLVLGIVVNLSLLGYFKYAGFLVSNINSLTGGDWNIGHVFLPLAISFFTFQQIAYLVDSYKGITQEYSFLHYCLFVSFFPQLIAGPIVHHKEMLPQFASGSAYRFNAGNFSIGLSIFAIGLFKKTVLADGVAVYANPVFAAADAGESLDFFTAWGGALAYSFQLYFDFSGYSDMAIGLARMFGIILPLNFYSPYKAANIAEFWRRWHITLSRFLRDYIYIPLGGNRRGEFRRYQNLFITMLLGGLWHGAGWNFVIWGALHGGYLATHQIWTRALALLGFSPQNNKLYVFWSWTLTMLAVVVGWVFFRAVTLDGALGMLSSMAGANGVSIPNALYSRLDMLHPVFDLFGVQANSQGGGQFVATWLWIVALLPVCILMPNVQDLFSKVKGSLDSHFVFSSLSAFWPGLKLVRGLTWQASSRWAWLCAAALALGVMTLGQVSEFLYFQF</sequence>
<keyword evidence="8 12" id="KW-1133">Transmembrane helix</keyword>
<comment type="similarity">
    <text evidence="3 11">Belongs to the membrane-bound acyltransferase family.</text>
</comment>
<feature type="transmembrane region" description="Helical" evidence="12">
    <location>
        <begin position="146"/>
        <end position="166"/>
    </location>
</feature>
<feature type="transmembrane region" description="Helical" evidence="12">
    <location>
        <begin position="432"/>
        <end position="453"/>
    </location>
</feature>
<dbReference type="EC" id="2.3.1.-" evidence="11"/>
<accession>A0A917YR78</accession>
<organism evidence="13 14">
    <name type="scientific">Bowmanella pacifica</name>
    <dbReference type="NCBI Taxonomy" id="502051"/>
    <lineage>
        <taxon>Bacteria</taxon>
        <taxon>Pseudomonadati</taxon>
        <taxon>Pseudomonadota</taxon>
        <taxon>Gammaproteobacteria</taxon>
        <taxon>Alteromonadales</taxon>
        <taxon>Alteromonadaceae</taxon>
        <taxon>Bowmanella</taxon>
    </lineage>
</organism>
<feature type="transmembrane region" description="Helical" evidence="12">
    <location>
        <begin position="364"/>
        <end position="383"/>
    </location>
</feature>
<feature type="transmembrane region" description="Helical" evidence="12">
    <location>
        <begin position="497"/>
        <end position="521"/>
    </location>
</feature>
<proteinExistence type="inferred from homology"/>
<name>A0A917YR78_9ALTE</name>
<feature type="transmembrane region" description="Helical" evidence="12">
    <location>
        <begin position="313"/>
        <end position="336"/>
    </location>
</feature>
<dbReference type="PIRSF" id="PIRSF016636">
    <property type="entry name" value="AlgI_DltB"/>
    <property type="match status" value="1"/>
</dbReference>
<keyword evidence="4 11" id="KW-1003">Cell membrane</keyword>
<keyword evidence="11" id="KW-0997">Cell inner membrane</keyword>
<feature type="transmembrane region" description="Helical" evidence="12">
    <location>
        <begin position="6"/>
        <end position="24"/>
    </location>
</feature>
<keyword evidence="14" id="KW-1185">Reference proteome</keyword>
<evidence type="ECO:0000313" key="13">
    <source>
        <dbReference type="EMBL" id="GGO63746.1"/>
    </source>
</evidence>
<dbReference type="GO" id="GO:0042121">
    <property type="term" value="P:alginic acid biosynthetic process"/>
    <property type="evidence" value="ECO:0007669"/>
    <property type="project" value="UniProtKB-UniRule"/>
</dbReference>
<feature type="transmembrane region" description="Helical" evidence="12">
    <location>
        <begin position="390"/>
        <end position="412"/>
    </location>
</feature>
<evidence type="ECO:0000256" key="4">
    <source>
        <dbReference type="ARBA" id="ARBA00022475"/>
    </source>
</evidence>
<feature type="transmembrane region" description="Helical" evidence="12">
    <location>
        <begin position="76"/>
        <end position="93"/>
    </location>
</feature>
<dbReference type="InterPro" id="IPR051085">
    <property type="entry name" value="MB_O-acyltransferase"/>
</dbReference>
<evidence type="ECO:0000256" key="10">
    <source>
        <dbReference type="ARBA" id="ARBA00023315"/>
    </source>
</evidence>
<dbReference type="InterPro" id="IPR004299">
    <property type="entry name" value="MBOAT_fam"/>
</dbReference>
<comment type="caution">
    <text evidence="13">The sequence shown here is derived from an EMBL/GenBank/DDBJ whole genome shotgun (WGS) entry which is preliminary data.</text>
</comment>
<feature type="transmembrane region" description="Helical" evidence="12">
    <location>
        <begin position="53"/>
        <end position="69"/>
    </location>
</feature>
<dbReference type="Proteomes" id="UP000606935">
    <property type="component" value="Unassembled WGS sequence"/>
</dbReference>
<reference evidence="13" key="1">
    <citation type="journal article" date="2014" name="Int. J. Syst. Evol. Microbiol.">
        <title>Complete genome sequence of Corynebacterium casei LMG S-19264T (=DSM 44701T), isolated from a smear-ripened cheese.</title>
        <authorList>
            <consortium name="US DOE Joint Genome Institute (JGI-PGF)"/>
            <person name="Walter F."/>
            <person name="Albersmeier A."/>
            <person name="Kalinowski J."/>
            <person name="Ruckert C."/>
        </authorList>
    </citation>
    <scope>NUCLEOTIDE SEQUENCE</scope>
    <source>
        <strain evidence="13">CGMCC 1.7086</strain>
    </source>
</reference>
<evidence type="ECO:0000256" key="6">
    <source>
        <dbReference type="ARBA" id="ARBA00022692"/>
    </source>
</evidence>
<evidence type="ECO:0000256" key="3">
    <source>
        <dbReference type="ARBA" id="ARBA00010323"/>
    </source>
</evidence>
<dbReference type="PANTHER" id="PTHR13285">
    <property type="entry name" value="ACYLTRANSFERASE"/>
    <property type="match status" value="1"/>
</dbReference>
<dbReference type="PIRSF" id="PIRSF500217">
    <property type="entry name" value="AlgI"/>
    <property type="match status" value="1"/>
</dbReference>
<feature type="transmembrane region" description="Helical" evidence="12">
    <location>
        <begin position="113"/>
        <end position="134"/>
    </location>
</feature>
<dbReference type="RefSeq" id="WP_188688837.1">
    <property type="nucleotide sequence ID" value="NZ_BMLS01000001.1"/>
</dbReference>
<dbReference type="InterPro" id="IPR028362">
    <property type="entry name" value="AlgI"/>
</dbReference>
<dbReference type="PANTHER" id="PTHR13285:SF23">
    <property type="entry name" value="TEICHOIC ACID D-ALANYLTRANSFERASE"/>
    <property type="match status" value="1"/>
</dbReference>
<keyword evidence="6 11" id="KW-0812">Transmembrane</keyword>
<evidence type="ECO:0000256" key="8">
    <source>
        <dbReference type="ARBA" id="ARBA00022989"/>
    </source>
</evidence>
<evidence type="ECO:0000256" key="11">
    <source>
        <dbReference type="PIRNR" id="PIRNR016636"/>
    </source>
</evidence>